<keyword evidence="1" id="KW-1133">Transmembrane helix</keyword>
<feature type="transmembrane region" description="Helical" evidence="1">
    <location>
        <begin position="6"/>
        <end position="23"/>
    </location>
</feature>
<proteinExistence type="predicted"/>
<dbReference type="Pfam" id="PF06100">
    <property type="entry name" value="MCRA"/>
    <property type="match status" value="1"/>
</dbReference>
<protein>
    <submittedName>
        <fullName evidence="2">Putative</fullName>
    </submittedName>
</protein>
<sequence>MSERKAYFVGGGIGSMAAAFFLIRDAHFDGKNIKIFEDLKIAGGSCDGATTGALTGNGSVEKGFLCRGGRMLNAPIYECLHEMFRDIPSIREPGKSVAQEITDFNEVMITHANSRVVDLYGCRLDVDTMGFTHRDRMQLLALTEADEDKMGTSIISDWFSPEFFKTNFWWMWATTFAFQPWHSAAELKRYMVRFMHEFPRIETLAGVERTPMSQYDSLILPLQKWLEAHNVAVDFGCTVEDVQMDEANHKLTAKTIQYVKDGKKCTVLLNPQDLLFIQNGSMTDSYTQGSWKEPAKFDFSQQKSFQVWDKLAERHEGLGNAKPFIANPLESVWQSFTVTMKNKDLFQAFTDYQKNEPGTGALMTFKDSNWFMSIVIPYQPHFGGQDKDTQVFWGYGLSPNKISNYVHKSMFDCTGEEIFYELCQHCRIHPKLVHDVVNIPCIMPYITAQFMPRVRSDRPLPKPKNAVNFGFISQFVEIPRDTVFTVEYSVRAAQTAVYALCNIKRKIPKINRHDLRPSILVKTVKKAYQGETGTLWQKQHKKCNFCKLAKLVVASAAVGGNGYLIKDKILVKSQNIFYKYKKNHYRIQKLLNNVNKILMQLFCFQIQKQVFTQVLLNFQCNLYNLAIETNNLK</sequence>
<dbReference type="AlphaFoldDB" id="A0AA86PZ17"/>
<dbReference type="Gene3D" id="3.50.50.60">
    <property type="entry name" value="FAD/NAD(P)-binding domain"/>
    <property type="match status" value="2"/>
</dbReference>
<dbReference type="GO" id="GO:0050151">
    <property type="term" value="F:oleate hydratase activity"/>
    <property type="evidence" value="ECO:0007669"/>
    <property type="project" value="InterPro"/>
</dbReference>
<dbReference type="NCBIfam" id="NF010584">
    <property type="entry name" value="PRK13977.1"/>
    <property type="match status" value="1"/>
</dbReference>
<dbReference type="Proteomes" id="UP001642409">
    <property type="component" value="Unassembled WGS sequence"/>
</dbReference>
<reference evidence="2" key="1">
    <citation type="submission" date="2023-06" db="EMBL/GenBank/DDBJ databases">
        <authorList>
            <person name="Kurt Z."/>
        </authorList>
    </citation>
    <scope>NUCLEOTIDE SEQUENCE</scope>
</reference>
<keyword evidence="4" id="KW-1185">Reference proteome</keyword>
<evidence type="ECO:0000313" key="4">
    <source>
        <dbReference type="Proteomes" id="UP001642409"/>
    </source>
</evidence>
<evidence type="ECO:0000313" key="3">
    <source>
        <dbReference type="EMBL" id="CAL6046311.1"/>
    </source>
</evidence>
<keyword evidence="1" id="KW-0472">Membrane</keyword>
<name>A0AA86PZ17_9EUKA</name>
<keyword evidence="1" id="KW-0812">Transmembrane</keyword>
<organism evidence="2">
    <name type="scientific">Hexamita inflata</name>
    <dbReference type="NCBI Taxonomy" id="28002"/>
    <lineage>
        <taxon>Eukaryota</taxon>
        <taxon>Metamonada</taxon>
        <taxon>Diplomonadida</taxon>
        <taxon>Hexamitidae</taxon>
        <taxon>Hexamitinae</taxon>
        <taxon>Hexamita</taxon>
    </lineage>
</organism>
<dbReference type="InterPro" id="IPR036188">
    <property type="entry name" value="FAD/NAD-bd_sf"/>
</dbReference>
<dbReference type="Gene3D" id="3.30.9.80">
    <property type="match status" value="1"/>
</dbReference>
<reference evidence="3 4" key="2">
    <citation type="submission" date="2024-07" db="EMBL/GenBank/DDBJ databases">
        <authorList>
            <person name="Akdeniz Z."/>
        </authorList>
    </citation>
    <scope>NUCLEOTIDE SEQUENCE [LARGE SCALE GENOMIC DNA]</scope>
</reference>
<gene>
    <name evidence="2" type="ORF">HINF_LOCUS31450</name>
    <name evidence="3" type="ORF">HINF_LOCUS41667</name>
</gene>
<dbReference type="GO" id="GO:0071949">
    <property type="term" value="F:FAD binding"/>
    <property type="evidence" value="ECO:0007669"/>
    <property type="project" value="InterPro"/>
</dbReference>
<dbReference type="PANTHER" id="PTHR37417:SF2">
    <property type="entry name" value="67 KDA MYOSIN-CROSS-REACTIVE ANTIGEN FAMILY PROTEIN (AFU_ORTHOLOGUE AFUA_5G09970)"/>
    <property type="match status" value="1"/>
</dbReference>
<dbReference type="EMBL" id="CAXDID020000167">
    <property type="protein sequence ID" value="CAL6046311.1"/>
    <property type="molecule type" value="Genomic_DNA"/>
</dbReference>
<dbReference type="InterPro" id="IPR010354">
    <property type="entry name" value="Oleate_hydratase"/>
</dbReference>
<evidence type="ECO:0000256" key="1">
    <source>
        <dbReference type="SAM" id="Phobius"/>
    </source>
</evidence>
<dbReference type="SUPFAM" id="SSF51905">
    <property type="entry name" value="FAD/NAD(P)-binding domain"/>
    <property type="match status" value="1"/>
</dbReference>
<dbReference type="EMBL" id="CATOUU010000718">
    <property type="protein sequence ID" value="CAI9943805.1"/>
    <property type="molecule type" value="Genomic_DNA"/>
</dbReference>
<dbReference type="GO" id="GO:0006631">
    <property type="term" value="P:fatty acid metabolic process"/>
    <property type="evidence" value="ECO:0007669"/>
    <property type="project" value="InterPro"/>
</dbReference>
<evidence type="ECO:0000313" key="2">
    <source>
        <dbReference type="EMBL" id="CAI9943805.1"/>
    </source>
</evidence>
<dbReference type="PANTHER" id="PTHR37417">
    <property type="entry name" value="67 KDA MYOSIN-CROSS-REACTIVE ANTIGEN FAMILY PROTEIN (AFU_ORTHOLOGUE AFUA_5G09970)"/>
    <property type="match status" value="1"/>
</dbReference>
<comment type="caution">
    <text evidence="2">The sequence shown here is derived from an EMBL/GenBank/DDBJ whole genome shotgun (WGS) entry which is preliminary data.</text>
</comment>
<accession>A0AA86PZ17</accession>